<evidence type="ECO:0000256" key="4">
    <source>
        <dbReference type="ARBA" id="ARBA00022448"/>
    </source>
</evidence>
<dbReference type="EMBL" id="LGRB01000015">
    <property type="protein sequence ID" value="OCT46473.1"/>
    <property type="molecule type" value="Genomic_DNA"/>
</dbReference>
<dbReference type="SFLD" id="SFLDG01168">
    <property type="entry name" value="Ferric_reductase_subgroup_(FRE"/>
    <property type="match status" value="1"/>
</dbReference>
<proteinExistence type="inferred from homology"/>
<evidence type="ECO:0000256" key="1">
    <source>
        <dbReference type="ARBA" id="ARBA00004651"/>
    </source>
</evidence>
<feature type="transmembrane region" description="Helical" evidence="14">
    <location>
        <begin position="260"/>
        <end position="283"/>
    </location>
</feature>
<dbReference type="SUPFAM" id="SSF52343">
    <property type="entry name" value="Ferredoxin reductase-like, C-terminal NADP-linked domain"/>
    <property type="match status" value="1"/>
</dbReference>
<evidence type="ECO:0000256" key="2">
    <source>
        <dbReference type="ARBA" id="ARBA00006278"/>
    </source>
</evidence>
<sequence length="680" mass="75861">MASDSNMLLSRHIQNMSEAKSLQPHWGYADRALPCTNDPGSCEYLDVVYHSHDLGMLYCGIIWATIGGTLLIWTIGTRLFPPVDQDQSRFLIAESQGTDNKHHIHRLKDALAALSRQYLLPESLRAIFGRTTRLQVLVLLTLTGYLTVFSFVGIEYHTWVTPVKNMAGVNNTRTSLGPWSDRVGVLAYALTPLSVLLSSRESLLSLITGVPYQSFNFLHRWLGYIIFIQSALHTIGWCVVEMRLYQPQPTVGLEWIQQKYMIWGVLAMFFLTVLFVLSTPWAIRRTGYEFFRKCHYVMAMLYIGACWGHWSKLNCYLIPSLVVWFIDRGARLARTALLHYNYLPNGGMGFQAANATITRFPDPANGDVVRLDFVHPSGPWEVGQHFYLCFPEISIWQSHPFTPCSLPGTEPQGSVHSYILRAKKGATRAVADLAAAKTIASAHDSKVAATSAATTSVLLTGPYGRSIRDHLTPKTNVLCIAGGTGVTFVLPVLLGLIAQCPVPDRKLELVWAVRRDADLSWVGQELDQLRRSAVLHDMKIRLFVTRIGHADPGTHDLKQVEGLDSRPEDDRIQVSSASVSSASSHQVKKDKEATCVDALSIHHPSLPNPEPHNRRPDLTSITQEFLNATICGPTIVYASGPGEMVSDLRRIVAGCNSGGKVWKGRERYDVRLVCDDRMEW</sequence>
<evidence type="ECO:0000313" key="17">
    <source>
        <dbReference type="Proteomes" id="UP000094526"/>
    </source>
</evidence>
<comment type="caution">
    <text evidence="16">The sequence shown here is derived from an EMBL/GenBank/DDBJ whole genome shotgun (WGS) entry which is preliminary data.</text>
</comment>
<dbReference type="InterPro" id="IPR013130">
    <property type="entry name" value="Fe3_Rdtase_TM_dom"/>
</dbReference>
<keyword evidence="6 14" id="KW-0812">Transmembrane</keyword>
<evidence type="ECO:0000256" key="12">
    <source>
        <dbReference type="ARBA" id="ARBA00048483"/>
    </source>
</evidence>
<gene>
    <name evidence="16" type="ORF">CLCR_01862</name>
</gene>
<organism evidence="16 17">
    <name type="scientific">Cladophialophora carrionii</name>
    <dbReference type="NCBI Taxonomy" id="86049"/>
    <lineage>
        <taxon>Eukaryota</taxon>
        <taxon>Fungi</taxon>
        <taxon>Dikarya</taxon>
        <taxon>Ascomycota</taxon>
        <taxon>Pezizomycotina</taxon>
        <taxon>Eurotiomycetes</taxon>
        <taxon>Chaetothyriomycetidae</taxon>
        <taxon>Chaetothyriales</taxon>
        <taxon>Herpotrichiellaceae</taxon>
        <taxon>Cladophialophora</taxon>
    </lineage>
</organism>
<evidence type="ECO:0000256" key="9">
    <source>
        <dbReference type="ARBA" id="ARBA00023002"/>
    </source>
</evidence>
<feature type="transmembrane region" description="Helical" evidence="14">
    <location>
        <begin position="221"/>
        <end position="240"/>
    </location>
</feature>
<keyword evidence="8 14" id="KW-1133">Transmembrane helix</keyword>
<dbReference type="PANTHER" id="PTHR32361:SF3">
    <property type="entry name" value="REDUCTASE, PUTATIVE (AFU_ORTHOLOGUE AFUA_6G13750)-RELATED"/>
    <property type="match status" value="1"/>
</dbReference>
<feature type="transmembrane region" description="Helical" evidence="14">
    <location>
        <begin position="55"/>
        <end position="75"/>
    </location>
</feature>
<dbReference type="STRING" id="86049.A0A1C1CD80"/>
<evidence type="ECO:0000256" key="13">
    <source>
        <dbReference type="SAM" id="MobiDB-lite"/>
    </source>
</evidence>
<dbReference type="VEuPathDB" id="FungiDB:G647_01204"/>
<dbReference type="GO" id="GO:0006879">
    <property type="term" value="P:intracellular iron ion homeostasis"/>
    <property type="evidence" value="ECO:0007669"/>
    <property type="project" value="TreeGrafter"/>
</dbReference>
<dbReference type="SUPFAM" id="SSF63380">
    <property type="entry name" value="Riboflavin synthase domain-like"/>
    <property type="match status" value="1"/>
</dbReference>
<dbReference type="InterPro" id="IPR039261">
    <property type="entry name" value="FNR_nucleotide-bd"/>
</dbReference>
<evidence type="ECO:0000256" key="5">
    <source>
        <dbReference type="ARBA" id="ARBA00022475"/>
    </source>
</evidence>
<keyword evidence="9" id="KW-0560">Oxidoreductase</keyword>
<dbReference type="EC" id="1.16.1.9" evidence="3"/>
<feature type="compositionally biased region" description="Low complexity" evidence="13">
    <location>
        <begin position="574"/>
        <end position="584"/>
    </location>
</feature>
<feature type="compositionally biased region" description="Basic and acidic residues" evidence="13">
    <location>
        <begin position="554"/>
        <end position="572"/>
    </location>
</feature>
<comment type="subcellular location">
    <subcellularLocation>
        <location evidence="1">Cell membrane</location>
        <topology evidence="1">Multi-pass membrane protein</topology>
    </subcellularLocation>
</comment>
<dbReference type="VEuPathDB" id="FungiDB:CLCR_01862"/>
<evidence type="ECO:0000256" key="6">
    <source>
        <dbReference type="ARBA" id="ARBA00022692"/>
    </source>
</evidence>
<dbReference type="InterPro" id="IPR013121">
    <property type="entry name" value="Fe_red_NAD-bd_6"/>
</dbReference>
<evidence type="ECO:0000256" key="10">
    <source>
        <dbReference type="ARBA" id="ARBA00023065"/>
    </source>
</evidence>
<dbReference type="Proteomes" id="UP000094526">
    <property type="component" value="Unassembled WGS sequence"/>
</dbReference>
<accession>A0A1C1CD80</accession>
<feature type="domain" description="FAD-binding FR-type" evidence="15">
    <location>
        <begin position="350"/>
        <end position="469"/>
    </location>
</feature>
<name>A0A1C1CD80_9EURO</name>
<keyword evidence="17" id="KW-1185">Reference proteome</keyword>
<dbReference type="OrthoDB" id="167398at2759"/>
<dbReference type="InterPro" id="IPR051410">
    <property type="entry name" value="Ferric/Cupric_Reductase"/>
</dbReference>
<evidence type="ECO:0000256" key="7">
    <source>
        <dbReference type="ARBA" id="ARBA00022982"/>
    </source>
</evidence>
<comment type="catalytic activity">
    <reaction evidence="12">
        <text>2 a Fe(II)-siderophore + NADP(+) + H(+) = 2 a Fe(III)-siderophore + NADPH</text>
        <dbReference type="Rhea" id="RHEA:28795"/>
        <dbReference type="Rhea" id="RHEA-COMP:11342"/>
        <dbReference type="Rhea" id="RHEA-COMP:11344"/>
        <dbReference type="ChEBI" id="CHEBI:15378"/>
        <dbReference type="ChEBI" id="CHEBI:29033"/>
        <dbReference type="ChEBI" id="CHEBI:29034"/>
        <dbReference type="ChEBI" id="CHEBI:57783"/>
        <dbReference type="ChEBI" id="CHEBI:58349"/>
        <dbReference type="EC" id="1.16.1.9"/>
    </reaction>
</comment>
<dbReference type="GO" id="GO:0006826">
    <property type="term" value="P:iron ion transport"/>
    <property type="evidence" value="ECO:0007669"/>
    <property type="project" value="TreeGrafter"/>
</dbReference>
<keyword evidence="7" id="KW-0249">Electron transport</keyword>
<evidence type="ECO:0000313" key="16">
    <source>
        <dbReference type="EMBL" id="OCT46473.1"/>
    </source>
</evidence>
<dbReference type="InterPro" id="IPR017927">
    <property type="entry name" value="FAD-bd_FR_type"/>
</dbReference>
<dbReference type="Pfam" id="PF08030">
    <property type="entry name" value="NAD_binding_6"/>
    <property type="match status" value="1"/>
</dbReference>
<comment type="similarity">
    <text evidence="2">Belongs to the ferric reductase (FRE) family.</text>
</comment>
<dbReference type="Pfam" id="PF01794">
    <property type="entry name" value="Ferric_reduct"/>
    <property type="match status" value="1"/>
</dbReference>
<dbReference type="AlphaFoldDB" id="A0A1C1CD80"/>
<dbReference type="GO" id="GO:0015677">
    <property type="term" value="P:copper ion import"/>
    <property type="evidence" value="ECO:0007669"/>
    <property type="project" value="TreeGrafter"/>
</dbReference>
<dbReference type="GO" id="GO:0052851">
    <property type="term" value="F:ferric-chelate reductase (NADPH) activity"/>
    <property type="evidence" value="ECO:0007669"/>
    <property type="project" value="UniProtKB-EC"/>
</dbReference>
<evidence type="ECO:0000259" key="15">
    <source>
        <dbReference type="PROSITE" id="PS51384"/>
    </source>
</evidence>
<feature type="region of interest" description="Disordered" evidence="13">
    <location>
        <begin position="554"/>
        <end position="589"/>
    </location>
</feature>
<reference evidence="16" key="1">
    <citation type="submission" date="2015-07" db="EMBL/GenBank/DDBJ databases">
        <authorList>
            <person name="Noorani M."/>
        </authorList>
    </citation>
    <scope>NUCLEOTIDE SEQUENCE [LARGE SCALE GENOMIC DNA]</scope>
    <source>
        <strain evidence="16">KSF</strain>
    </source>
</reference>
<dbReference type="Gene3D" id="3.40.50.80">
    <property type="entry name" value="Nucleotide-binding domain of ferredoxin-NADP reductase (FNR) module"/>
    <property type="match status" value="1"/>
</dbReference>
<dbReference type="CDD" id="cd06186">
    <property type="entry name" value="NOX_Duox_like_FAD_NADP"/>
    <property type="match status" value="1"/>
</dbReference>
<dbReference type="GO" id="GO:0005886">
    <property type="term" value="C:plasma membrane"/>
    <property type="evidence" value="ECO:0007669"/>
    <property type="project" value="UniProtKB-SubCell"/>
</dbReference>
<keyword evidence="5" id="KW-1003">Cell membrane</keyword>
<dbReference type="SFLD" id="SFLDS00052">
    <property type="entry name" value="Ferric_Reductase_Domain"/>
    <property type="match status" value="1"/>
</dbReference>
<evidence type="ECO:0000256" key="11">
    <source>
        <dbReference type="ARBA" id="ARBA00023136"/>
    </source>
</evidence>
<dbReference type="InterPro" id="IPR013112">
    <property type="entry name" value="FAD-bd_8"/>
</dbReference>
<dbReference type="PANTHER" id="PTHR32361">
    <property type="entry name" value="FERRIC/CUPRIC REDUCTASE TRANSMEMBRANE COMPONENT"/>
    <property type="match status" value="1"/>
</dbReference>
<dbReference type="Pfam" id="PF08022">
    <property type="entry name" value="FAD_binding_8"/>
    <property type="match status" value="1"/>
</dbReference>
<evidence type="ECO:0000256" key="3">
    <source>
        <dbReference type="ARBA" id="ARBA00012668"/>
    </source>
</evidence>
<feature type="transmembrane region" description="Helical" evidence="14">
    <location>
        <begin position="475"/>
        <end position="498"/>
    </location>
</feature>
<dbReference type="eggNOG" id="KOG0039">
    <property type="taxonomic scope" value="Eukaryota"/>
</dbReference>
<protein>
    <recommendedName>
        <fullName evidence="3">ferric-chelate reductase (NADPH)</fullName>
        <ecNumber evidence="3">1.16.1.9</ecNumber>
    </recommendedName>
</protein>
<evidence type="ECO:0000256" key="8">
    <source>
        <dbReference type="ARBA" id="ARBA00022989"/>
    </source>
</evidence>
<keyword evidence="10" id="KW-0406">Ion transport</keyword>
<keyword evidence="4" id="KW-0813">Transport</keyword>
<keyword evidence="11 14" id="KW-0472">Membrane</keyword>
<evidence type="ECO:0000256" key="14">
    <source>
        <dbReference type="SAM" id="Phobius"/>
    </source>
</evidence>
<dbReference type="PROSITE" id="PS51384">
    <property type="entry name" value="FAD_FR"/>
    <property type="match status" value="1"/>
</dbReference>
<feature type="transmembrane region" description="Helical" evidence="14">
    <location>
        <begin position="134"/>
        <end position="154"/>
    </location>
</feature>
<dbReference type="InterPro" id="IPR017938">
    <property type="entry name" value="Riboflavin_synthase-like_b-brl"/>
</dbReference>